<sequence>MSAATALSHRKLDINLYAITSEHVAPRFRRTIAEPSSRYLMHPDHHQPIHEPRDIASDFESTHGKILATIQTILRSQPETTSDPTCKISGDPSPSIASKQHQSRANPSQFEQRYIHPKPSGMAERDPLEAVRPAQRPVRLPRQH</sequence>
<evidence type="ECO:0000313" key="3">
    <source>
        <dbReference type="Proteomes" id="UP000005237"/>
    </source>
</evidence>
<dbReference type="AlphaFoldDB" id="A0A8R1ERQ2"/>
<organism evidence="2 3">
    <name type="scientific">Caenorhabditis japonica</name>
    <dbReference type="NCBI Taxonomy" id="281687"/>
    <lineage>
        <taxon>Eukaryota</taxon>
        <taxon>Metazoa</taxon>
        <taxon>Ecdysozoa</taxon>
        <taxon>Nematoda</taxon>
        <taxon>Chromadorea</taxon>
        <taxon>Rhabditida</taxon>
        <taxon>Rhabditina</taxon>
        <taxon>Rhabditomorpha</taxon>
        <taxon>Rhabditoidea</taxon>
        <taxon>Rhabditidae</taxon>
        <taxon>Peloderinae</taxon>
        <taxon>Caenorhabditis</taxon>
    </lineage>
</organism>
<reference evidence="2" key="2">
    <citation type="submission" date="2022-06" db="UniProtKB">
        <authorList>
            <consortium name="EnsemblMetazoa"/>
        </authorList>
    </citation>
    <scope>IDENTIFICATION</scope>
    <source>
        <strain evidence="2">DF5081</strain>
    </source>
</reference>
<accession>A0A8R1ERQ2</accession>
<keyword evidence="3" id="KW-1185">Reference proteome</keyword>
<proteinExistence type="predicted"/>
<feature type="region of interest" description="Disordered" evidence="1">
    <location>
        <begin position="74"/>
        <end position="144"/>
    </location>
</feature>
<dbReference type="Proteomes" id="UP000005237">
    <property type="component" value="Unassembled WGS sequence"/>
</dbReference>
<protein>
    <submittedName>
        <fullName evidence="2">Uncharacterized protein</fullName>
    </submittedName>
</protein>
<evidence type="ECO:0000313" key="2">
    <source>
        <dbReference type="EnsemblMetazoa" id="CJA41408.1"/>
    </source>
</evidence>
<feature type="compositionally biased region" description="Polar residues" evidence="1">
    <location>
        <begin position="74"/>
        <end position="84"/>
    </location>
</feature>
<dbReference type="EnsemblMetazoa" id="CJA41408.1">
    <property type="protein sequence ID" value="CJA41408.1"/>
    <property type="gene ID" value="WBGene00217256"/>
</dbReference>
<feature type="compositionally biased region" description="Polar residues" evidence="1">
    <location>
        <begin position="95"/>
        <end position="111"/>
    </location>
</feature>
<evidence type="ECO:0000256" key="1">
    <source>
        <dbReference type="SAM" id="MobiDB-lite"/>
    </source>
</evidence>
<reference evidence="3" key="1">
    <citation type="submission" date="2010-08" db="EMBL/GenBank/DDBJ databases">
        <authorList>
            <consortium name="Caenorhabditis japonica Sequencing Consortium"/>
            <person name="Wilson R.K."/>
        </authorList>
    </citation>
    <scope>NUCLEOTIDE SEQUENCE [LARGE SCALE GENOMIC DNA]</scope>
    <source>
        <strain evidence="3">DF5081</strain>
    </source>
</reference>
<name>A0A8R1ERQ2_CAEJA</name>